<gene>
    <name evidence="2" type="ORF">AOQ84DRAFT_435744</name>
</gene>
<dbReference type="InterPro" id="IPR010730">
    <property type="entry name" value="HET"/>
</dbReference>
<name>A0A8E2FC80_9PEZI</name>
<reference evidence="2 3" key="1">
    <citation type="journal article" date="2016" name="Nat. Commun.">
        <title>Ectomycorrhizal ecology is imprinted in the genome of the dominant symbiotic fungus Cenococcum geophilum.</title>
        <authorList>
            <consortium name="DOE Joint Genome Institute"/>
            <person name="Peter M."/>
            <person name="Kohler A."/>
            <person name="Ohm R.A."/>
            <person name="Kuo A."/>
            <person name="Krutzmann J."/>
            <person name="Morin E."/>
            <person name="Arend M."/>
            <person name="Barry K.W."/>
            <person name="Binder M."/>
            <person name="Choi C."/>
            <person name="Clum A."/>
            <person name="Copeland A."/>
            <person name="Grisel N."/>
            <person name="Haridas S."/>
            <person name="Kipfer T."/>
            <person name="LaButti K."/>
            <person name="Lindquist E."/>
            <person name="Lipzen A."/>
            <person name="Maire R."/>
            <person name="Meier B."/>
            <person name="Mihaltcheva S."/>
            <person name="Molinier V."/>
            <person name="Murat C."/>
            <person name="Poggeler S."/>
            <person name="Quandt C.A."/>
            <person name="Sperisen C."/>
            <person name="Tritt A."/>
            <person name="Tisserant E."/>
            <person name="Crous P.W."/>
            <person name="Henrissat B."/>
            <person name="Nehls U."/>
            <person name="Egli S."/>
            <person name="Spatafora J.W."/>
            <person name="Grigoriev I.V."/>
            <person name="Martin F.M."/>
        </authorList>
    </citation>
    <scope>NUCLEOTIDE SEQUENCE [LARGE SCALE GENOMIC DNA]</scope>
    <source>
        <strain evidence="2 3">CBS 207.34</strain>
    </source>
</reference>
<dbReference type="PANTHER" id="PTHR33112">
    <property type="entry name" value="DOMAIN PROTEIN, PUTATIVE-RELATED"/>
    <property type="match status" value="1"/>
</dbReference>
<dbReference type="OrthoDB" id="3789824at2759"/>
<dbReference type="Pfam" id="PF06985">
    <property type="entry name" value="HET"/>
    <property type="match status" value="1"/>
</dbReference>
<proteinExistence type="predicted"/>
<sequence>MRLFGAPRSRFNETNKGLDRQNICRGCRKIEILLEQPAEKTQSQSAPSSSGRLKFHESYEELQKCAENTHAVERLKDDVSGCSVYARVERQQEPGIIRPVTGALPSIKIEISGDPSRSAHIRCASTATNGLNLCENPHDGPIAEQIKQWLGDCDKEHVGFCSNLRQSSESPFRLIRIMSNSELQLSSGAPNGIKYAALSYSWGTKILADDEKSIVSAGMTTRTNLENRSESFQLSELPATLQDAILLVRRVGLEYIWIDSVCIVQDYENNEDFSREAPKMHKYYGNAYFTLCVCSNLKVTDRLLTTREAFSYSTSPCRLSVRWLSIFDTPLNDMRAHSPLATRAWTLQEERLSPRVLYWTPQRMYWSCSQRQRTESTSQEESIHPSLKDRPHFESLSGSPQRFLLFCRQGEAQRLHQEWLDIVESYTRRDITKDADRFSALAGLASRYQSSVKGDKYIAGLWQKTFAEDLAWSVDWCADFPSCEREAAPPSWSWASLPKCTATTLKHEFVKSKEFELLGSIPEADTRGTDENPVVQGAEVKQARVRGRLRPFWSSEARLQPWSNSSRTVNGKEVYSFAEMPEQSIYSVDMSRGRVLTYEARRLEVLGQLDYLQDVQRVAEGQLQLHALELGATALLLLERLEATSNFRRVGAAHGYRLDFFADVRASDCVLV</sequence>
<keyword evidence="3" id="KW-1185">Reference proteome</keyword>
<protein>
    <submittedName>
        <fullName evidence="2">HET-domain-containing protein</fullName>
    </submittedName>
</protein>
<dbReference type="AlphaFoldDB" id="A0A8E2FC80"/>
<evidence type="ECO:0000313" key="2">
    <source>
        <dbReference type="EMBL" id="OCL14334.1"/>
    </source>
</evidence>
<dbReference type="EMBL" id="KV748585">
    <property type="protein sequence ID" value="OCL14334.1"/>
    <property type="molecule type" value="Genomic_DNA"/>
</dbReference>
<dbReference type="Proteomes" id="UP000250140">
    <property type="component" value="Unassembled WGS sequence"/>
</dbReference>
<feature type="domain" description="Heterokaryon incompatibility" evidence="1">
    <location>
        <begin position="195"/>
        <end position="349"/>
    </location>
</feature>
<evidence type="ECO:0000259" key="1">
    <source>
        <dbReference type="Pfam" id="PF06985"/>
    </source>
</evidence>
<evidence type="ECO:0000313" key="3">
    <source>
        <dbReference type="Proteomes" id="UP000250140"/>
    </source>
</evidence>
<dbReference type="PANTHER" id="PTHR33112:SF16">
    <property type="entry name" value="HETEROKARYON INCOMPATIBILITY DOMAIN-CONTAINING PROTEIN"/>
    <property type="match status" value="1"/>
</dbReference>
<accession>A0A8E2FC80</accession>
<organism evidence="2 3">
    <name type="scientific">Glonium stellatum</name>
    <dbReference type="NCBI Taxonomy" id="574774"/>
    <lineage>
        <taxon>Eukaryota</taxon>
        <taxon>Fungi</taxon>
        <taxon>Dikarya</taxon>
        <taxon>Ascomycota</taxon>
        <taxon>Pezizomycotina</taxon>
        <taxon>Dothideomycetes</taxon>
        <taxon>Pleosporomycetidae</taxon>
        <taxon>Gloniales</taxon>
        <taxon>Gloniaceae</taxon>
        <taxon>Glonium</taxon>
    </lineage>
</organism>